<accession>A0ABU8W2G3</accession>
<feature type="region of interest" description="Disordered" evidence="1">
    <location>
        <begin position="203"/>
        <end position="249"/>
    </location>
</feature>
<organism evidence="2 3">
    <name type="scientific">Variovorax humicola</name>
    <dbReference type="NCBI Taxonomy" id="1769758"/>
    <lineage>
        <taxon>Bacteria</taxon>
        <taxon>Pseudomonadati</taxon>
        <taxon>Pseudomonadota</taxon>
        <taxon>Betaproteobacteria</taxon>
        <taxon>Burkholderiales</taxon>
        <taxon>Comamonadaceae</taxon>
        <taxon>Variovorax</taxon>
    </lineage>
</organism>
<feature type="region of interest" description="Disordered" evidence="1">
    <location>
        <begin position="122"/>
        <end position="146"/>
    </location>
</feature>
<comment type="caution">
    <text evidence="2">The sequence shown here is derived from an EMBL/GenBank/DDBJ whole genome shotgun (WGS) entry which is preliminary data.</text>
</comment>
<dbReference type="Proteomes" id="UP001363010">
    <property type="component" value="Unassembled WGS sequence"/>
</dbReference>
<protein>
    <submittedName>
        <fullName evidence="2">TagK domain-containing protein</fullName>
    </submittedName>
</protein>
<dbReference type="NCBIfam" id="NF033419">
    <property type="entry name" value="T6SS_TagK_dom"/>
    <property type="match status" value="1"/>
</dbReference>
<dbReference type="RefSeq" id="WP_340365281.1">
    <property type="nucleotide sequence ID" value="NZ_JBBKZV010000012.1"/>
</dbReference>
<gene>
    <name evidence="2" type="ORF">WKW80_19780</name>
</gene>
<evidence type="ECO:0000256" key="1">
    <source>
        <dbReference type="SAM" id="MobiDB-lite"/>
    </source>
</evidence>
<dbReference type="EMBL" id="JBBKZV010000012">
    <property type="protein sequence ID" value="MEJ8824247.1"/>
    <property type="molecule type" value="Genomic_DNA"/>
</dbReference>
<reference evidence="2 3" key="1">
    <citation type="submission" date="2024-03" db="EMBL/GenBank/DDBJ databases">
        <title>Novel species of the genus Variovorax.</title>
        <authorList>
            <person name="Liu Q."/>
            <person name="Xin Y.-H."/>
        </authorList>
    </citation>
    <scope>NUCLEOTIDE SEQUENCE [LARGE SCALE GENOMIC DNA]</scope>
    <source>
        <strain evidence="2 3">KACC 18501</strain>
    </source>
</reference>
<evidence type="ECO:0000313" key="3">
    <source>
        <dbReference type="Proteomes" id="UP001363010"/>
    </source>
</evidence>
<sequence>MNDTPAASEAPDADFDLRELAHLGDRQQAQALDDPFGVLDIAGARSRPGAGPLADLLGEQPPRAAAAALNVASLADATSDVAAAELLAGDSTERQQSVRALFDDLHAEFTRVVRDQAQLTGAADWEGASAPEAPGGPSLEELSRDGEKYPMLRDILRPRDNIDKLFDGFVTLDQPMPLAGKAPPEPLQLFAPEPVLGTQLALPSLTRREHHALSPDSHMPMTHGRPADKESDAELEPGRNAGSTSRWKP</sequence>
<name>A0ABU8W2G3_9BURK</name>
<proteinExistence type="predicted"/>
<keyword evidence="3" id="KW-1185">Reference proteome</keyword>
<dbReference type="InterPro" id="IPR047914">
    <property type="entry name" value="TagK-like_C"/>
</dbReference>
<evidence type="ECO:0000313" key="2">
    <source>
        <dbReference type="EMBL" id="MEJ8824247.1"/>
    </source>
</evidence>